<evidence type="ECO:0000313" key="4">
    <source>
        <dbReference type="Proteomes" id="UP001218218"/>
    </source>
</evidence>
<proteinExistence type="predicted"/>
<name>A0AAD6ZJT4_9AGAR</name>
<organism evidence="2 4">
    <name type="scientific">Mycena albidolilacea</name>
    <dbReference type="NCBI Taxonomy" id="1033008"/>
    <lineage>
        <taxon>Eukaryota</taxon>
        <taxon>Fungi</taxon>
        <taxon>Dikarya</taxon>
        <taxon>Basidiomycota</taxon>
        <taxon>Agaricomycotina</taxon>
        <taxon>Agaricomycetes</taxon>
        <taxon>Agaricomycetidae</taxon>
        <taxon>Agaricales</taxon>
        <taxon>Marasmiineae</taxon>
        <taxon>Mycenaceae</taxon>
        <taxon>Mycena</taxon>
    </lineage>
</organism>
<feature type="chain" id="PRO_5042441816" description="Secreted protein" evidence="1">
    <location>
        <begin position="24"/>
        <end position="98"/>
    </location>
</feature>
<evidence type="ECO:0000313" key="2">
    <source>
        <dbReference type="EMBL" id="KAJ7325801.1"/>
    </source>
</evidence>
<keyword evidence="4" id="KW-1185">Reference proteome</keyword>
<evidence type="ECO:0008006" key="5">
    <source>
        <dbReference type="Google" id="ProtNLM"/>
    </source>
</evidence>
<sequence length="98" mass="11376">MVMPWPLLLPLTSPFCLLSCSLCIEKKLGKSIQFLFLCYFRGHNNFLVKIWFLFLQNVITVHIRQLIAKIKIPAVFIVSCRVRMVMEVVIVQRIVVGI</sequence>
<dbReference type="EMBL" id="JARIHO010000043">
    <property type="protein sequence ID" value="KAJ7325801.1"/>
    <property type="molecule type" value="Genomic_DNA"/>
</dbReference>
<comment type="caution">
    <text evidence="2">The sequence shown here is derived from an EMBL/GenBank/DDBJ whole genome shotgun (WGS) entry which is preliminary data.</text>
</comment>
<dbReference type="AlphaFoldDB" id="A0AAD6ZJT4"/>
<evidence type="ECO:0000256" key="1">
    <source>
        <dbReference type="SAM" id="SignalP"/>
    </source>
</evidence>
<dbReference type="Proteomes" id="UP001218218">
    <property type="component" value="Unassembled WGS sequence"/>
</dbReference>
<accession>A0AAD6ZJT4</accession>
<dbReference type="EMBL" id="JARIHO010000043">
    <property type="protein sequence ID" value="KAJ7325805.1"/>
    <property type="molecule type" value="Genomic_DNA"/>
</dbReference>
<protein>
    <recommendedName>
        <fullName evidence="5">Secreted protein</fullName>
    </recommendedName>
</protein>
<reference evidence="2" key="1">
    <citation type="submission" date="2023-03" db="EMBL/GenBank/DDBJ databases">
        <title>Massive genome expansion in bonnet fungi (Mycena s.s.) driven by repeated elements and novel gene families across ecological guilds.</title>
        <authorList>
            <consortium name="Lawrence Berkeley National Laboratory"/>
            <person name="Harder C.B."/>
            <person name="Miyauchi S."/>
            <person name="Viragh M."/>
            <person name="Kuo A."/>
            <person name="Thoen E."/>
            <person name="Andreopoulos B."/>
            <person name="Lu D."/>
            <person name="Skrede I."/>
            <person name="Drula E."/>
            <person name="Henrissat B."/>
            <person name="Morin E."/>
            <person name="Kohler A."/>
            <person name="Barry K."/>
            <person name="LaButti K."/>
            <person name="Morin E."/>
            <person name="Salamov A."/>
            <person name="Lipzen A."/>
            <person name="Mereny Z."/>
            <person name="Hegedus B."/>
            <person name="Baldrian P."/>
            <person name="Stursova M."/>
            <person name="Weitz H."/>
            <person name="Taylor A."/>
            <person name="Grigoriev I.V."/>
            <person name="Nagy L.G."/>
            <person name="Martin F."/>
            <person name="Kauserud H."/>
        </authorList>
    </citation>
    <scope>NUCLEOTIDE SEQUENCE</scope>
    <source>
        <strain evidence="2">CBHHK002</strain>
    </source>
</reference>
<gene>
    <name evidence="2" type="ORF">DFH08DRAFT_342009</name>
    <name evidence="3" type="ORF">DFH08DRAFT_342013</name>
</gene>
<keyword evidence="1" id="KW-0732">Signal</keyword>
<evidence type="ECO:0000313" key="3">
    <source>
        <dbReference type="EMBL" id="KAJ7325805.1"/>
    </source>
</evidence>
<feature type="signal peptide" evidence="1">
    <location>
        <begin position="1"/>
        <end position="23"/>
    </location>
</feature>